<protein>
    <submittedName>
        <fullName evidence="7">Cobalt ECF transporter T component CbiQ</fullName>
    </submittedName>
</protein>
<evidence type="ECO:0000256" key="4">
    <source>
        <dbReference type="ARBA" id="ARBA00022989"/>
    </source>
</evidence>
<keyword evidence="2" id="KW-1003">Cell membrane</keyword>
<accession>A0A919RWI0</accession>
<dbReference type="GO" id="GO:0006824">
    <property type="term" value="P:cobalt ion transport"/>
    <property type="evidence" value="ECO:0007669"/>
    <property type="project" value="InterPro"/>
</dbReference>
<evidence type="ECO:0000256" key="5">
    <source>
        <dbReference type="ARBA" id="ARBA00023136"/>
    </source>
</evidence>
<dbReference type="InterPro" id="IPR012809">
    <property type="entry name" value="ECF_CbiQ"/>
</dbReference>
<evidence type="ECO:0000313" key="7">
    <source>
        <dbReference type="EMBL" id="GIM27747.1"/>
    </source>
</evidence>
<dbReference type="InterPro" id="IPR051611">
    <property type="entry name" value="ECF_transporter_component"/>
</dbReference>
<proteinExistence type="predicted"/>
<dbReference type="EMBL" id="BOPZ01000002">
    <property type="protein sequence ID" value="GIM27747.1"/>
    <property type="molecule type" value="Genomic_DNA"/>
</dbReference>
<dbReference type="CDD" id="cd16914">
    <property type="entry name" value="EcfT"/>
    <property type="match status" value="1"/>
</dbReference>
<dbReference type="InterPro" id="IPR003339">
    <property type="entry name" value="ABC/ECF_trnsptr_transmembrane"/>
</dbReference>
<feature type="transmembrane region" description="Helical" evidence="6">
    <location>
        <begin position="114"/>
        <end position="135"/>
    </location>
</feature>
<dbReference type="Pfam" id="PF02361">
    <property type="entry name" value="CbiQ"/>
    <property type="match status" value="1"/>
</dbReference>
<organism evidence="7 8">
    <name type="scientific">Clostridium polyendosporum</name>
    <dbReference type="NCBI Taxonomy" id="69208"/>
    <lineage>
        <taxon>Bacteria</taxon>
        <taxon>Bacillati</taxon>
        <taxon>Bacillota</taxon>
        <taxon>Clostridia</taxon>
        <taxon>Eubacteriales</taxon>
        <taxon>Clostridiaceae</taxon>
        <taxon>Clostridium</taxon>
    </lineage>
</organism>
<dbReference type="PANTHER" id="PTHR34857">
    <property type="entry name" value="SLL0384 PROTEIN"/>
    <property type="match status" value="1"/>
</dbReference>
<name>A0A919RWI0_9CLOT</name>
<feature type="transmembrane region" description="Helical" evidence="6">
    <location>
        <begin position="296"/>
        <end position="312"/>
    </location>
</feature>
<comment type="subcellular location">
    <subcellularLocation>
        <location evidence="1">Cell membrane</location>
        <topology evidence="1">Multi-pass membrane protein</topology>
    </subcellularLocation>
</comment>
<keyword evidence="5 6" id="KW-0472">Membrane</keyword>
<evidence type="ECO:0000256" key="3">
    <source>
        <dbReference type="ARBA" id="ARBA00022692"/>
    </source>
</evidence>
<dbReference type="AlphaFoldDB" id="A0A919RWI0"/>
<dbReference type="RefSeq" id="WP_212902497.1">
    <property type="nucleotide sequence ID" value="NZ_BOPZ01000002.1"/>
</dbReference>
<evidence type="ECO:0000256" key="6">
    <source>
        <dbReference type="SAM" id="Phobius"/>
    </source>
</evidence>
<evidence type="ECO:0000313" key="8">
    <source>
        <dbReference type="Proteomes" id="UP000679179"/>
    </source>
</evidence>
<dbReference type="NCBIfam" id="TIGR02454">
    <property type="entry name" value="ECF_T_CbiQ"/>
    <property type="match status" value="1"/>
</dbReference>
<keyword evidence="4 6" id="KW-1133">Transmembrane helix</keyword>
<keyword evidence="8" id="KW-1185">Reference proteome</keyword>
<reference evidence="7" key="1">
    <citation type="submission" date="2021-03" db="EMBL/GenBank/DDBJ databases">
        <title>Taxonomic study of Clostridium polyendosporum from meadow-gley soil under rice.</title>
        <authorList>
            <person name="Kobayashi H."/>
            <person name="Tanizawa Y."/>
            <person name="Yagura M."/>
        </authorList>
    </citation>
    <scope>NUCLEOTIDE SEQUENCE</scope>
    <source>
        <strain evidence="7">JCM 30710</strain>
    </source>
</reference>
<evidence type="ECO:0000256" key="2">
    <source>
        <dbReference type="ARBA" id="ARBA00022475"/>
    </source>
</evidence>
<dbReference type="PANTHER" id="PTHR34857:SF2">
    <property type="entry name" value="SLL0384 PROTEIN"/>
    <property type="match status" value="1"/>
</dbReference>
<gene>
    <name evidence="7" type="primary">cbiQ_1</name>
    <name evidence="7" type="ORF">CPJCM30710_04130</name>
</gene>
<dbReference type="GO" id="GO:0043190">
    <property type="term" value="C:ATP-binding cassette (ABC) transporter complex"/>
    <property type="evidence" value="ECO:0007669"/>
    <property type="project" value="InterPro"/>
</dbReference>
<feature type="transmembrane region" description="Helical" evidence="6">
    <location>
        <begin position="168"/>
        <end position="190"/>
    </location>
</feature>
<dbReference type="Proteomes" id="UP000679179">
    <property type="component" value="Unassembled WGS sequence"/>
</dbReference>
<sequence length="315" mass="36181">MSREVTMPEWLLEKSPENYQCYKGKTKSIKKNFVIRTLKHLYEVIKNDFLADVYHRKNGFLQKLDPRVKIVTFPLLIAFTTVVRSVSVLAAIYLFTLALAVISKLPMMNFIKKIGVITALFTFLMTFPTMFNIVIDGEVLFSIYQLEKTIMIWGFNIPSSLSITKQGLTAMAILILRVSISTSLGFLLFFTTPWVNIMRSLSLIRIPQIFITMLDMSYRYVMVLIKSSLEIFQARKIRIVGKVSYINNKKFISNSIGTLFAKSMDMSTDIYMAMLCRGYNGEVKTINILKLTVLDYIWIFGIVTFLGICIFMKGI</sequence>
<keyword evidence="3 6" id="KW-0812">Transmembrane</keyword>
<comment type="caution">
    <text evidence="7">The sequence shown here is derived from an EMBL/GenBank/DDBJ whole genome shotgun (WGS) entry which is preliminary data.</text>
</comment>
<feature type="transmembrane region" description="Helical" evidence="6">
    <location>
        <begin position="75"/>
        <end position="102"/>
    </location>
</feature>
<evidence type="ECO:0000256" key="1">
    <source>
        <dbReference type="ARBA" id="ARBA00004651"/>
    </source>
</evidence>